<evidence type="ECO:0000256" key="2">
    <source>
        <dbReference type="ARBA" id="ARBA00012438"/>
    </source>
</evidence>
<dbReference type="SUPFAM" id="SSF55874">
    <property type="entry name" value="ATPase domain of HSP90 chaperone/DNA topoisomerase II/histidine kinase"/>
    <property type="match status" value="1"/>
</dbReference>
<dbReference type="InterPro" id="IPR050428">
    <property type="entry name" value="TCS_sensor_his_kinase"/>
</dbReference>
<feature type="domain" description="Histidine kinase" evidence="11">
    <location>
        <begin position="549"/>
        <end position="657"/>
    </location>
</feature>
<feature type="transmembrane region" description="Helical" evidence="10">
    <location>
        <begin position="332"/>
        <end position="355"/>
    </location>
</feature>
<evidence type="ECO:0000313" key="12">
    <source>
        <dbReference type="EMBL" id="MFD0624387.1"/>
    </source>
</evidence>
<dbReference type="InterPro" id="IPR005467">
    <property type="entry name" value="His_kinase_dom"/>
</dbReference>
<evidence type="ECO:0000313" key="13">
    <source>
        <dbReference type="Proteomes" id="UP001596915"/>
    </source>
</evidence>
<dbReference type="Pfam" id="PF02518">
    <property type="entry name" value="HATPase_c"/>
    <property type="match status" value="1"/>
</dbReference>
<feature type="region of interest" description="Disordered" evidence="9">
    <location>
        <begin position="663"/>
        <end position="692"/>
    </location>
</feature>
<feature type="compositionally biased region" description="Low complexity" evidence="9">
    <location>
        <begin position="826"/>
        <end position="845"/>
    </location>
</feature>
<keyword evidence="5 10" id="KW-0812">Transmembrane</keyword>
<organism evidence="12 13">
    <name type="scientific">Streptomyces sanglieri</name>
    <dbReference type="NCBI Taxonomy" id="193460"/>
    <lineage>
        <taxon>Bacteria</taxon>
        <taxon>Bacillati</taxon>
        <taxon>Actinomycetota</taxon>
        <taxon>Actinomycetes</taxon>
        <taxon>Kitasatosporales</taxon>
        <taxon>Streptomycetaceae</taxon>
        <taxon>Streptomyces</taxon>
    </lineage>
</organism>
<comment type="caution">
    <text evidence="12">The sequence shown here is derived from an EMBL/GenBank/DDBJ whole genome shotgun (WGS) entry which is preliminary data.</text>
</comment>
<keyword evidence="10" id="KW-0472">Membrane</keyword>
<keyword evidence="8" id="KW-0175">Coiled coil</keyword>
<protein>
    <recommendedName>
        <fullName evidence="2">histidine kinase</fullName>
        <ecNumber evidence="2">2.7.13.3</ecNumber>
    </recommendedName>
</protein>
<proteinExistence type="predicted"/>
<evidence type="ECO:0000256" key="4">
    <source>
        <dbReference type="ARBA" id="ARBA00022679"/>
    </source>
</evidence>
<evidence type="ECO:0000256" key="6">
    <source>
        <dbReference type="ARBA" id="ARBA00022777"/>
    </source>
</evidence>
<feature type="compositionally biased region" description="Low complexity" evidence="9">
    <location>
        <begin position="719"/>
        <end position="734"/>
    </location>
</feature>
<evidence type="ECO:0000256" key="1">
    <source>
        <dbReference type="ARBA" id="ARBA00000085"/>
    </source>
</evidence>
<dbReference type="InterPro" id="IPR003594">
    <property type="entry name" value="HATPase_dom"/>
</dbReference>
<comment type="catalytic activity">
    <reaction evidence="1">
        <text>ATP + protein L-histidine = ADP + protein N-phospho-L-histidine.</text>
        <dbReference type="EC" id="2.7.13.3"/>
    </reaction>
</comment>
<keyword evidence="6" id="KW-0418">Kinase</keyword>
<dbReference type="InterPro" id="IPR013587">
    <property type="entry name" value="Nitrate/nitrite_sensing"/>
</dbReference>
<dbReference type="PROSITE" id="PS50109">
    <property type="entry name" value="HIS_KIN"/>
    <property type="match status" value="1"/>
</dbReference>
<accession>A0ABW2WVQ8</accession>
<evidence type="ECO:0000256" key="10">
    <source>
        <dbReference type="SAM" id="Phobius"/>
    </source>
</evidence>
<evidence type="ECO:0000256" key="7">
    <source>
        <dbReference type="ARBA" id="ARBA00022989"/>
    </source>
</evidence>
<dbReference type="Pfam" id="PF08376">
    <property type="entry name" value="NIT"/>
    <property type="match status" value="1"/>
</dbReference>
<feature type="compositionally biased region" description="Pro residues" evidence="9">
    <location>
        <begin position="933"/>
        <end position="947"/>
    </location>
</feature>
<feature type="coiled-coil region" evidence="8">
    <location>
        <begin position="358"/>
        <end position="385"/>
    </location>
</feature>
<sequence length="990" mass="107479">MTSPEAGIIKEHALRTRASRRTESTTMSLRTALLVLAIVPGVALAALWAVTSGQTLLDFQRQAAQGQLAQKAGQPSNIVYYNLQAERRLSAEALARHKGATEELQQQRKLTDEAVKSFQTLSDVATDDAPAEVRDAVGRARAAINQLPAQRALVDDGGNDQQKAVYGYYTDLIAVDLQLFAALSHVDNGRITTLSQPLVDLFWTKEMISRSDALLARGWPEGKLSTEDLKQVREAVSGQELQYSTKVVPQLPPDDKAMWEKITHSAAWKAKTQVESDVLRPAKADADGFVDLGAREKTWRGAMDELGPQIEKLLERRTASVVEEGKGSVMSLLFKMVLTTVVGLVAVIAVIWTTWRLTRNLRRRIGGLQERAEELEKALPDVVERLAQGERIDVEAEARAIEPDSRGSRSDELTQLGDALNLARTSALAAAVKQADQHRGFERLLQRIARRTQQLIGQQLKKLDELERKHEDPEVLDGLFDLDHLTARLRRYEENLVILAGGSPHRRWRKPVPLLDVMRSAQGEVQDYRRVVLDLDGSPWLSERAVGPVSHVLAELIENALSFSRPPSPVEVRAAKVSRGLAIEVEDRGLGMEEDQLAAANELMVRPPRMDVLAHSDDIRLGLYVIARLADQHGLRVEFRSSAYGGTRVVLLVPDELTVPEPRTGPVGVPAPASDAPAAAPAAPSAPAADGALPTRVQGQALAGVTALHTAGAPYTTTEQPYPAAEQPYPAPEQEPYRPEPEPEQPYAAPAAPYATQESPYGQAERPYMTAAGQYPVDQPPYPAPESEFPGDRPSHAAPQGEFPGDLPSYPAPQGEFPGDRPPFVAPAEPYAAPQPYAAPYSPAPGTARPSLPVPAPRQSEPESGRPARLPVPEPDHPAPPDVAAVRAQDTGHGSDRPALPAPGTEPPLPRRVRQASLADELRLDPAASRPAAPRPPSPSENPQPRPAPRRAGAAIGAFQRRSRAARATDETPKQPAPPAIPLPTREERP</sequence>
<name>A0ABW2WVQ8_9ACTN</name>
<evidence type="ECO:0000259" key="11">
    <source>
        <dbReference type="PROSITE" id="PS50109"/>
    </source>
</evidence>
<dbReference type="SMART" id="SM00387">
    <property type="entry name" value="HATPase_c"/>
    <property type="match status" value="1"/>
</dbReference>
<evidence type="ECO:0000256" key="9">
    <source>
        <dbReference type="SAM" id="MobiDB-lite"/>
    </source>
</evidence>
<evidence type="ECO:0000256" key="8">
    <source>
        <dbReference type="SAM" id="Coils"/>
    </source>
</evidence>
<dbReference type="EC" id="2.7.13.3" evidence="2"/>
<evidence type="ECO:0000256" key="5">
    <source>
        <dbReference type="ARBA" id="ARBA00022692"/>
    </source>
</evidence>
<keyword evidence="7 10" id="KW-1133">Transmembrane helix</keyword>
<reference evidence="13" key="1">
    <citation type="journal article" date="2019" name="Int. J. Syst. Evol. Microbiol.">
        <title>The Global Catalogue of Microorganisms (GCM) 10K type strain sequencing project: providing services to taxonomists for standard genome sequencing and annotation.</title>
        <authorList>
            <consortium name="The Broad Institute Genomics Platform"/>
            <consortium name="The Broad Institute Genome Sequencing Center for Infectious Disease"/>
            <person name="Wu L."/>
            <person name="Ma J."/>
        </authorList>
    </citation>
    <scope>NUCLEOTIDE SEQUENCE [LARGE SCALE GENOMIC DNA]</scope>
    <source>
        <strain evidence="13">JCM 12607</strain>
    </source>
</reference>
<keyword evidence="3" id="KW-0597">Phosphoprotein</keyword>
<feature type="compositionally biased region" description="Low complexity" evidence="9">
    <location>
        <begin position="666"/>
        <end position="692"/>
    </location>
</feature>
<dbReference type="Gene3D" id="3.30.565.10">
    <property type="entry name" value="Histidine kinase-like ATPase, C-terminal domain"/>
    <property type="match status" value="1"/>
</dbReference>
<gene>
    <name evidence="12" type="ORF">ACFQ2K_18015</name>
</gene>
<feature type="compositionally biased region" description="Low complexity" evidence="9">
    <location>
        <begin position="745"/>
        <end position="758"/>
    </location>
</feature>
<dbReference type="InterPro" id="IPR036890">
    <property type="entry name" value="HATPase_C_sf"/>
</dbReference>
<feature type="compositionally biased region" description="Pro residues" evidence="9">
    <location>
        <begin position="900"/>
        <end position="910"/>
    </location>
</feature>
<dbReference type="Proteomes" id="UP001596915">
    <property type="component" value="Unassembled WGS sequence"/>
</dbReference>
<keyword evidence="13" id="KW-1185">Reference proteome</keyword>
<feature type="region of interest" description="Disordered" evidence="9">
    <location>
        <begin position="715"/>
        <end position="990"/>
    </location>
</feature>
<dbReference type="PANTHER" id="PTHR45436">
    <property type="entry name" value="SENSOR HISTIDINE KINASE YKOH"/>
    <property type="match status" value="1"/>
</dbReference>
<dbReference type="PANTHER" id="PTHR45436:SF5">
    <property type="entry name" value="SENSOR HISTIDINE KINASE TRCS"/>
    <property type="match status" value="1"/>
</dbReference>
<dbReference type="CDD" id="cd00075">
    <property type="entry name" value="HATPase"/>
    <property type="match status" value="1"/>
</dbReference>
<feature type="transmembrane region" description="Helical" evidence="10">
    <location>
        <begin position="27"/>
        <end position="50"/>
    </location>
</feature>
<evidence type="ECO:0000256" key="3">
    <source>
        <dbReference type="ARBA" id="ARBA00022553"/>
    </source>
</evidence>
<keyword evidence="4" id="KW-0808">Transferase</keyword>
<dbReference type="EMBL" id="JBHTGL010000008">
    <property type="protein sequence ID" value="MFD0624387.1"/>
    <property type="molecule type" value="Genomic_DNA"/>
</dbReference>